<keyword evidence="2" id="KW-1185">Reference proteome</keyword>
<reference evidence="1 2" key="1">
    <citation type="journal article" date="2020" name="ISME J.">
        <title>Comparative genomics reveals insights into cyanobacterial evolution and habitat adaptation.</title>
        <authorList>
            <person name="Chen M.Y."/>
            <person name="Teng W.K."/>
            <person name="Zhao L."/>
            <person name="Hu C.X."/>
            <person name="Zhou Y.K."/>
            <person name="Han B.P."/>
            <person name="Song L.R."/>
            <person name="Shu W.S."/>
        </authorList>
    </citation>
    <scope>NUCLEOTIDE SEQUENCE [LARGE SCALE GENOMIC DNA]</scope>
    <source>
        <strain evidence="1 2">FACHB-288</strain>
    </source>
</reference>
<evidence type="ECO:0000313" key="2">
    <source>
        <dbReference type="Proteomes" id="UP000658514"/>
    </source>
</evidence>
<sequence length="1278" mass="142997">MTLTLNHFDTKTKQDTGVKEKLENTLAEYLFPGVQFSIGTAYPEATVPEDLGEHNGMTLQFSAGKRMFFANNPTVRQQLYPNPSDGAAYPLPFTPCRTFQELRNVRILVIDDTTGENGGVIANNDAKMLVGDCKGLIDKDFAQAHNIELRAFQFRLGIKPQQESPEMRIAKGTLAPARLDKFGESFFRMGGSLKTSNLRTKTGYDMVLATSSFKGRKGEDAIKPGEYMLTIGLGVKAVAQYREHSLGTQILVNYPQAVKQEILPIIKQQAEKLAQDQKDPRRLALRYVETYERRKALLSKIISIEADIEDKFAIFDTLSSGSESGDIQESESLEQEPKDLLMYSLLKTDLENYCQIIEHPKIIAELQNFVRKQWVEIATGRSIKFTSGLAQPSLDLQSDEICIPYIQDGEEIIVTRSPLINSNGVITLKNKHLPEMLDGCVYIHPKTAMENMQCDFDGDLLAFAQAKDFPQLAAEVKEKNLPENRYPDIVKKAKVPYQGTFEEIAVSAMENKIGIIANEIQKNVALQCEIDALPHPEKNKYLSQVSAHLGKVLAKHQAGKLQIPDKILQQISQVTQLQSAPIDNNQVENQLQLIQKLLKDCLAELGNELQVAADGPKSALRPEDSIIQYCQTITAYKEIEWLADKKNPEAFTNRSMKTNGYSPIDLMIKQTNQIFEPNQLVSQPIETFRNLYPGVEYTPVQKEYAQEIKNNYNLLVKQEIELEEQRKLEIGPYMVITSPTSGRTLEITNLITYEPAKNPEFWKTTEINIQIKSRKPTLKMPHHLLACIKYNTSDGAETVVPIGTISLKSVQEHNPQPGMIINQGSIKFNFGISEGMIDALKQQNQEYIESIKNNLPAVEKLQLAAVIHDVSHTEESKKYSGLRRASVAFSLFNDEVLAQLKQLQFTNMRVIGTQFNECANRNFRGEKVAIKLENAAHPRDPCLTARWIIVEGRKLGTIDARSPHLLPGCEAIAAITSSPSTSVIVTSLKNSHHKLQIDNINKYALAAHQWQGEQANITLEVQRKDPHQAPIVFAKIGNQILGSLNKQSVSFLQERLARVGREIHGFTIVGTVSHAPASYVDIVIDPATVKYPEIQIEEQVSQNSRKDKVAVASPKKQEEIEHKIATVVFFEAPVDQAHQAKTNMVMCNMVKRAVDRAIERGCNTVHFVNASPYKSENSSSVLLTIQQLALAREDIKIDLSTAANVKIAMQLLKQPDDIVIGVSSIETSGIINYADHQGIPVAAYIPENGEFDRRNLPQRATATQKAVTVKTKDLEYER</sequence>
<gene>
    <name evidence="1" type="ORF">H6G24_23085</name>
</gene>
<comment type="caution">
    <text evidence="1">The sequence shown here is derived from an EMBL/GenBank/DDBJ whole genome shotgun (WGS) entry which is preliminary data.</text>
</comment>
<organism evidence="1 2">
    <name type="scientific">Calothrix parietina FACHB-288</name>
    <dbReference type="NCBI Taxonomy" id="2692896"/>
    <lineage>
        <taxon>Bacteria</taxon>
        <taxon>Bacillati</taxon>
        <taxon>Cyanobacteriota</taxon>
        <taxon>Cyanophyceae</taxon>
        <taxon>Nostocales</taxon>
        <taxon>Calotrichaceae</taxon>
        <taxon>Calothrix</taxon>
    </lineage>
</organism>
<dbReference type="Proteomes" id="UP000658514">
    <property type="component" value="Unassembled WGS sequence"/>
</dbReference>
<dbReference type="RefSeq" id="WP_190545895.1">
    <property type="nucleotide sequence ID" value="NZ_CAWPNO010000074.1"/>
</dbReference>
<dbReference type="EMBL" id="JACJQH010000040">
    <property type="protein sequence ID" value="MBD2198355.1"/>
    <property type="molecule type" value="Genomic_DNA"/>
</dbReference>
<protein>
    <submittedName>
        <fullName evidence="1">Uncharacterized protein</fullName>
    </submittedName>
</protein>
<proteinExistence type="predicted"/>
<accession>A0ABR8AGM6</accession>
<name>A0ABR8AGM6_9CYAN</name>
<evidence type="ECO:0000313" key="1">
    <source>
        <dbReference type="EMBL" id="MBD2198355.1"/>
    </source>
</evidence>